<comment type="caution">
    <text evidence="2">The sequence shown here is derived from an EMBL/GenBank/DDBJ whole genome shotgun (WGS) entry which is preliminary data.</text>
</comment>
<dbReference type="InterPro" id="IPR014729">
    <property type="entry name" value="Rossmann-like_a/b/a_fold"/>
</dbReference>
<proteinExistence type="predicted"/>
<feature type="domain" description="UspA" evidence="1">
    <location>
        <begin position="85"/>
        <end position="162"/>
    </location>
</feature>
<evidence type="ECO:0000313" key="2">
    <source>
        <dbReference type="EMBL" id="KAI5064081.1"/>
    </source>
</evidence>
<sequence length="185" mass="21013">MLGKSELCPLKDPSVSLVPLDTASVADRKRCRKAPHQKGEELGLQWISMRKATDVLFGADWGDLIKNVDVRNVQQQQNDQDVSNLLRSSKLVEPLQEGKVPYKIHVVKDFDRKERICLEAERLKLSALVMGDCRNSMRRRTGADSITEYCMHHCECPVLVVRYNGDDNTWDLTNQAAALYLDSKI</sequence>
<organism evidence="2 3">
    <name type="scientific">Adiantum capillus-veneris</name>
    <name type="common">Maidenhair fern</name>
    <dbReference type="NCBI Taxonomy" id="13818"/>
    <lineage>
        <taxon>Eukaryota</taxon>
        <taxon>Viridiplantae</taxon>
        <taxon>Streptophyta</taxon>
        <taxon>Embryophyta</taxon>
        <taxon>Tracheophyta</taxon>
        <taxon>Polypodiopsida</taxon>
        <taxon>Polypodiidae</taxon>
        <taxon>Polypodiales</taxon>
        <taxon>Pteridineae</taxon>
        <taxon>Pteridaceae</taxon>
        <taxon>Vittarioideae</taxon>
        <taxon>Adiantum</taxon>
    </lineage>
</organism>
<keyword evidence="3" id="KW-1185">Reference proteome</keyword>
<dbReference type="OrthoDB" id="843225at2759"/>
<evidence type="ECO:0000259" key="1">
    <source>
        <dbReference type="Pfam" id="PF00582"/>
    </source>
</evidence>
<gene>
    <name evidence="2" type="ORF">GOP47_0020751</name>
</gene>
<dbReference type="InterPro" id="IPR044162">
    <property type="entry name" value="PHOS32/34"/>
</dbReference>
<dbReference type="AlphaFoldDB" id="A0A9D4UBM8"/>
<dbReference type="Proteomes" id="UP000886520">
    <property type="component" value="Chromosome 20"/>
</dbReference>
<dbReference type="SUPFAM" id="SSF52402">
    <property type="entry name" value="Adenine nucleotide alpha hydrolases-like"/>
    <property type="match status" value="1"/>
</dbReference>
<dbReference type="PANTHER" id="PTHR31966">
    <property type="entry name" value="OS01G0783500 PROTEIN"/>
    <property type="match status" value="1"/>
</dbReference>
<evidence type="ECO:0000313" key="3">
    <source>
        <dbReference type="Proteomes" id="UP000886520"/>
    </source>
</evidence>
<reference evidence="2" key="1">
    <citation type="submission" date="2021-01" db="EMBL/GenBank/DDBJ databases">
        <title>Adiantum capillus-veneris genome.</title>
        <authorList>
            <person name="Fang Y."/>
            <person name="Liao Q."/>
        </authorList>
    </citation>
    <scope>NUCLEOTIDE SEQUENCE</scope>
    <source>
        <strain evidence="2">H3</strain>
        <tissue evidence="2">Leaf</tissue>
    </source>
</reference>
<dbReference type="EMBL" id="JABFUD020000020">
    <property type="protein sequence ID" value="KAI5064081.1"/>
    <property type="molecule type" value="Genomic_DNA"/>
</dbReference>
<name>A0A9D4UBM8_ADICA</name>
<dbReference type="Pfam" id="PF00582">
    <property type="entry name" value="Usp"/>
    <property type="match status" value="1"/>
</dbReference>
<accession>A0A9D4UBM8</accession>
<protein>
    <recommendedName>
        <fullName evidence="1">UspA domain-containing protein</fullName>
    </recommendedName>
</protein>
<dbReference type="PANTHER" id="PTHR31966:SF3">
    <property type="entry name" value="OS05G0501700 PROTEIN"/>
    <property type="match status" value="1"/>
</dbReference>
<dbReference type="InterPro" id="IPR006016">
    <property type="entry name" value="UspA"/>
</dbReference>
<dbReference type="Gene3D" id="3.40.50.620">
    <property type="entry name" value="HUPs"/>
    <property type="match status" value="1"/>
</dbReference>